<reference evidence="6" key="1">
    <citation type="submission" date="2019-12" db="EMBL/GenBank/DDBJ databases">
        <authorList>
            <person name="Scholes J."/>
        </authorList>
    </citation>
    <scope>NUCLEOTIDE SEQUENCE</scope>
</reference>
<dbReference type="EMBL" id="CACSLK010026422">
    <property type="protein sequence ID" value="CAA0825924.1"/>
    <property type="molecule type" value="Genomic_DNA"/>
</dbReference>
<evidence type="ECO:0000256" key="3">
    <source>
        <dbReference type="ARBA" id="ARBA00023128"/>
    </source>
</evidence>
<gene>
    <name evidence="6" type="ORF">SHERM_22566</name>
</gene>
<dbReference type="PANTHER" id="PTHR35308:SF10">
    <property type="entry name" value="COX VIIA-LIKE PROTEIN"/>
    <property type="match status" value="1"/>
</dbReference>
<evidence type="ECO:0000256" key="1">
    <source>
        <dbReference type="ARBA" id="ARBA00004273"/>
    </source>
</evidence>
<name>A0A9N7NCM3_STRHE</name>
<dbReference type="AlphaFoldDB" id="A0A9N7NCM3"/>
<dbReference type="InterPro" id="IPR039297">
    <property type="entry name" value="COX7a"/>
</dbReference>
<dbReference type="GO" id="GO:0005743">
    <property type="term" value="C:mitochondrial inner membrane"/>
    <property type="evidence" value="ECO:0007669"/>
    <property type="project" value="UniProtKB-SubCell"/>
</dbReference>
<accession>A0A9N7NCM3</accession>
<sequence length="166" mass="19232">MRDLSFLRPPSIFVMTFAMVRLKVVRIWVGALPNVSRFAEFLACSSWLHVLFEIELFWMSVLLSLATICLTRNFSIFCYSFFSFSFFWCVRDSSPLPLRMTETPFRPREKLLEKQKFFQNIHKHTYLKGPMDKVTSVAIPLALAGSSLYLIGRGIYNMSHGIGKTE</sequence>
<feature type="transmembrane region" description="Helical" evidence="5">
    <location>
        <begin position="74"/>
        <end position="90"/>
    </location>
</feature>
<keyword evidence="4 5" id="KW-0472">Membrane</keyword>
<dbReference type="PANTHER" id="PTHR35308">
    <property type="entry name" value="CYTOCHROME C OXIDASE SUBUNIT 7"/>
    <property type="match status" value="1"/>
</dbReference>
<evidence type="ECO:0000313" key="6">
    <source>
        <dbReference type="EMBL" id="CAA0825924.1"/>
    </source>
</evidence>
<dbReference type="Pfam" id="PF02238">
    <property type="entry name" value="COX7a"/>
    <property type="match status" value="1"/>
</dbReference>
<evidence type="ECO:0000256" key="5">
    <source>
        <dbReference type="SAM" id="Phobius"/>
    </source>
</evidence>
<evidence type="ECO:0000256" key="2">
    <source>
        <dbReference type="ARBA" id="ARBA00022792"/>
    </source>
</evidence>
<protein>
    <submittedName>
        <fullName evidence="6">Uncharacterized protein</fullName>
    </submittedName>
</protein>
<evidence type="ECO:0000313" key="7">
    <source>
        <dbReference type="Proteomes" id="UP001153555"/>
    </source>
</evidence>
<comment type="caution">
    <text evidence="6">The sequence shown here is derived from an EMBL/GenBank/DDBJ whole genome shotgun (WGS) entry which is preliminary data.</text>
</comment>
<evidence type="ECO:0000256" key="4">
    <source>
        <dbReference type="ARBA" id="ARBA00023136"/>
    </source>
</evidence>
<keyword evidence="5" id="KW-0812">Transmembrane</keyword>
<dbReference type="OrthoDB" id="62312at2759"/>
<dbReference type="Proteomes" id="UP001153555">
    <property type="component" value="Unassembled WGS sequence"/>
</dbReference>
<organism evidence="6 7">
    <name type="scientific">Striga hermonthica</name>
    <name type="common">Purple witchweed</name>
    <name type="synonym">Buchnera hermonthica</name>
    <dbReference type="NCBI Taxonomy" id="68872"/>
    <lineage>
        <taxon>Eukaryota</taxon>
        <taxon>Viridiplantae</taxon>
        <taxon>Streptophyta</taxon>
        <taxon>Embryophyta</taxon>
        <taxon>Tracheophyta</taxon>
        <taxon>Spermatophyta</taxon>
        <taxon>Magnoliopsida</taxon>
        <taxon>eudicotyledons</taxon>
        <taxon>Gunneridae</taxon>
        <taxon>Pentapetalae</taxon>
        <taxon>asterids</taxon>
        <taxon>lamiids</taxon>
        <taxon>Lamiales</taxon>
        <taxon>Orobanchaceae</taxon>
        <taxon>Buchnereae</taxon>
        <taxon>Striga</taxon>
    </lineage>
</organism>
<feature type="transmembrane region" description="Helical" evidence="5">
    <location>
        <begin position="12"/>
        <end position="35"/>
    </location>
</feature>
<feature type="transmembrane region" description="Helical" evidence="5">
    <location>
        <begin position="47"/>
        <end position="68"/>
    </location>
</feature>
<comment type="subcellular location">
    <subcellularLocation>
        <location evidence="1">Mitochondrion inner membrane</location>
    </subcellularLocation>
</comment>
<keyword evidence="5" id="KW-1133">Transmembrane helix</keyword>
<keyword evidence="7" id="KW-1185">Reference proteome</keyword>
<keyword evidence="2" id="KW-0999">Mitochondrion inner membrane</keyword>
<keyword evidence="3" id="KW-0496">Mitochondrion</keyword>
<proteinExistence type="predicted"/>